<dbReference type="SUPFAM" id="SSF51735">
    <property type="entry name" value="NAD(P)-binding Rossmann-fold domains"/>
    <property type="match status" value="1"/>
</dbReference>
<dbReference type="EMBL" id="OBML01000001">
    <property type="protein sequence ID" value="SOB89108.1"/>
    <property type="molecule type" value="Genomic_DNA"/>
</dbReference>
<dbReference type="STRING" id="538381.GCA_001696535_01098"/>
<dbReference type="Proteomes" id="UP000219331">
    <property type="component" value="Unassembled WGS sequence"/>
</dbReference>
<keyword evidence="2" id="KW-0560">Oxidoreductase</keyword>
<dbReference type="InterPro" id="IPR057326">
    <property type="entry name" value="KR_dom"/>
</dbReference>
<dbReference type="PANTHER" id="PTHR24321">
    <property type="entry name" value="DEHYDROGENASES, SHORT CHAIN"/>
    <property type="match status" value="1"/>
</dbReference>
<dbReference type="InterPro" id="IPR020904">
    <property type="entry name" value="Sc_DH/Rdtase_CS"/>
</dbReference>
<dbReference type="PROSITE" id="PS00061">
    <property type="entry name" value="ADH_SHORT"/>
    <property type="match status" value="1"/>
</dbReference>
<name>A0A285R5Q5_9HYPH</name>
<evidence type="ECO:0000313" key="5">
    <source>
        <dbReference type="EMBL" id="SOB89108.1"/>
    </source>
</evidence>
<organism evidence="5 6">
    <name type="scientific">Stappia indica</name>
    <dbReference type="NCBI Taxonomy" id="538381"/>
    <lineage>
        <taxon>Bacteria</taxon>
        <taxon>Pseudomonadati</taxon>
        <taxon>Pseudomonadota</taxon>
        <taxon>Alphaproteobacteria</taxon>
        <taxon>Hyphomicrobiales</taxon>
        <taxon>Stappiaceae</taxon>
        <taxon>Stappia</taxon>
    </lineage>
</organism>
<evidence type="ECO:0000256" key="2">
    <source>
        <dbReference type="ARBA" id="ARBA00023002"/>
    </source>
</evidence>
<evidence type="ECO:0000256" key="1">
    <source>
        <dbReference type="ARBA" id="ARBA00006484"/>
    </source>
</evidence>
<proteinExistence type="inferred from homology"/>
<dbReference type="OrthoDB" id="9812986at2"/>
<dbReference type="AlphaFoldDB" id="A0A285R5Q5"/>
<comment type="similarity">
    <text evidence="1">Belongs to the short-chain dehydrogenases/reductases (SDR) family.</text>
</comment>
<dbReference type="PRINTS" id="PR00081">
    <property type="entry name" value="GDHRDH"/>
</dbReference>
<feature type="domain" description="Ketoreductase" evidence="4">
    <location>
        <begin position="7"/>
        <end position="193"/>
    </location>
</feature>
<evidence type="ECO:0000313" key="6">
    <source>
        <dbReference type="Proteomes" id="UP000219331"/>
    </source>
</evidence>
<dbReference type="Pfam" id="PF13561">
    <property type="entry name" value="adh_short_C2"/>
    <property type="match status" value="1"/>
</dbReference>
<reference evidence="5 6" key="1">
    <citation type="submission" date="2017-08" db="EMBL/GenBank/DDBJ databases">
        <authorList>
            <person name="de Groot N.N."/>
        </authorList>
    </citation>
    <scope>NUCLEOTIDE SEQUENCE [LARGE SCALE GENOMIC DNA]</scope>
    <source>
        <strain evidence="5 6">USBA 352</strain>
    </source>
</reference>
<evidence type="ECO:0000256" key="3">
    <source>
        <dbReference type="ARBA" id="ARBA00023027"/>
    </source>
</evidence>
<dbReference type="InterPro" id="IPR002347">
    <property type="entry name" value="SDR_fam"/>
</dbReference>
<dbReference type="SMART" id="SM00822">
    <property type="entry name" value="PKS_KR"/>
    <property type="match status" value="1"/>
</dbReference>
<dbReference type="RefSeq" id="WP_067218240.1">
    <property type="nucleotide sequence ID" value="NZ_MBQE01000001.1"/>
</dbReference>
<dbReference type="InterPro" id="IPR036291">
    <property type="entry name" value="NAD(P)-bd_dom_sf"/>
</dbReference>
<dbReference type="Gene3D" id="3.40.50.720">
    <property type="entry name" value="NAD(P)-binding Rossmann-like Domain"/>
    <property type="match status" value="1"/>
</dbReference>
<dbReference type="NCBIfam" id="NF005681">
    <property type="entry name" value="PRK07478.1"/>
    <property type="match status" value="1"/>
</dbReference>
<dbReference type="GO" id="GO:0016491">
    <property type="term" value="F:oxidoreductase activity"/>
    <property type="evidence" value="ECO:0007669"/>
    <property type="project" value="UniProtKB-KW"/>
</dbReference>
<evidence type="ECO:0000259" key="4">
    <source>
        <dbReference type="SMART" id="SM00822"/>
    </source>
</evidence>
<protein>
    <submittedName>
        <fullName evidence="5">NAD(P)-dependent dehydrogenase, short-chain alcohol dehydrogenase family</fullName>
    </submittedName>
</protein>
<keyword evidence="3" id="KW-0520">NAD</keyword>
<dbReference type="NCBIfam" id="NF005559">
    <property type="entry name" value="PRK07231.1"/>
    <property type="match status" value="1"/>
</dbReference>
<dbReference type="PANTHER" id="PTHR24321:SF8">
    <property type="entry name" value="ESTRADIOL 17-BETA-DEHYDROGENASE 8-RELATED"/>
    <property type="match status" value="1"/>
</dbReference>
<sequence>MPILEDKVAIITGASSGLGAATARLFAAEGCAVVLGARRRGELEEVAGEIERAGGRAAVLAGDVQEEDYARALVDLAKDRFGGLDIAFNNAGMIGPMGPAPSLSLADWDTVLATNLTGGFLGAKYQIPAMEERGGGSLIFTSTIVGQSVGLPGMAAYGASKAGLVGLTRVLAAEFGAKGIRVNAILPGGIDTPMGREAASTPEALAFVESLHALKRISSPQEVAGTALYLASPASSFTTGTAMLVDGGVSINRT</sequence>
<accession>A0A285R5Q5</accession>
<keyword evidence="6" id="KW-1185">Reference proteome</keyword>
<dbReference type="FunFam" id="3.40.50.720:FF:000084">
    <property type="entry name" value="Short-chain dehydrogenase reductase"/>
    <property type="match status" value="1"/>
</dbReference>
<dbReference type="CDD" id="cd05233">
    <property type="entry name" value="SDR_c"/>
    <property type="match status" value="1"/>
</dbReference>
<dbReference type="PRINTS" id="PR00080">
    <property type="entry name" value="SDRFAMILY"/>
</dbReference>
<gene>
    <name evidence="5" type="ORF">SAMN05421512_10116</name>
</gene>